<keyword evidence="2" id="KW-1185">Reference proteome</keyword>
<comment type="caution">
    <text evidence="1">The sequence shown here is derived from an EMBL/GenBank/DDBJ whole genome shotgun (WGS) entry which is preliminary data.</text>
</comment>
<evidence type="ECO:0000313" key="2">
    <source>
        <dbReference type="Proteomes" id="UP001060215"/>
    </source>
</evidence>
<protein>
    <submittedName>
        <fullName evidence="1">Cysteine-rich receptor-like protein kinase 25</fullName>
    </submittedName>
</protein>
<proteinExistence type="predicted"/>
<sequence>MHKGGSEMQSLITMNSSSDISISLLFFCILICFLSLRTKATPTFFDIICPNTTTFTPNSTYRSNLNTLFSSLSFNSTTSTNGFSNSTAGLSPPDISYGLFLCRGDVSTDVCQDCVSTASKQVVQKCPKSKVVTIWYDECMLRYSNQSIFSFADESVGSILGNNQSITDPNGFNDVLGVIMDDIATRASNGVSGKKFATSEANFAPLRKVYGLAQCTPDLNAMECNKCLREGISNFPSCCDGKQGGRILFPSCNVRYELYRFYNAAGTAPAPPPPVLLPPPPPPASSPGKGGISSQVLVAIIVSIGGSVLLIIIGFCFICRRGKKKHDAVESDIVGNEITSVQSLQFDLATIQVATNNFSDYNKIGQGGFGSVYKGILTNGQEIAVKRLSRKSGQGAEEFKNEAVLVAKLQHRNLVRLLGFCLEGEEKILIYEFVPNKSLDYFLFDPQEQEKLDWSRRYKIIGGIARGMLYLHEDSRLRIIHRDLKASNVLLDRDMNAKISDFGMARIFGVDQTQGNTSRVVGTYGYMSPEYAMRGQFSTKSDVYSFGVLILEIISGKKNNTFYQAGSAEDLLSYAWKLWREERPLELMDSTLKRSYSRNEVIRCIHIGLLCIQEDPATRPSMATIVVKLNSYSTTLSVPQQPAIFARSRTESKTGQGLESDQSTSKSISWSVNETSITELHPR</sequence>
<dbReference type="EMBL" id="CM045765">
    <property type="protein sequence ID" value="KAI8001402.1"/>
    <property type="molecule type" value="Genomic_DNA"/>
</dbReference>
<name>A0ACC0GLQ5_9ERIC</name>
<reference evidence="1 2" key="1">
    <citation type="journal article" date="2022" name="Plant J.">
        <title>Chromosome-level genome of Camellia lanceoleosa provides a valuable resource for understanding genome evolution and self-incompatibility.</title>
        <authorList>
            <person name="Gong W."/>
            <person name="Xiao S."/>
            <person name="Wang L."/>
            <person name="Liao Z."/>
            <person name="Chang Y."/>
            <person name="Mo W."/>
            <person name="Hu G."/>
            <person name="Li W."/>
            <person name="Zhao G."/>
            <person name="Zhu H."/>
            <person name="Hu X."/>
            <person name="Ji K."/>
            <person name="Xiang X."/>
            <person name="Song Q."/>
            <person name="Yuan D."/>
            <person name="Jin S."/>
            <person name="Zhang L."/>
        </authorList>
    </citation>
    <scope>NUCLEOTIDE SEQUENCE [LARGE SCALE GENOMIC DNA]</scope>
    <source>
        <strain evidence="1">SQ_2022a</strain>
    </source>
</reference>
<dbReference type="Proteomes" id="UP001060215">
    <property type="component" value="Chromosome 8"/>
</dbReference>
<organism evidence="1 2">
    <name type="scientific">Camellia lanceoleosa</name>
    <dbReference type="NCBI Taxonomy" id="1840588"/>
    <lineage>
        <taxon>Eukaryota</taxon>
        <taxon>Viridiplantae</taxon>
        <taxon>Streptophyta</taxon>
        <taxon>Embryophyta</taxon>
        <taxon>Tracheophyta</taxon>
        <taxon>Spermatophyta</taxon>
        <taxon>Magnoliopsida</taxon>
        <taxon>eudicotyledons</taxon>
        <taxon>Gunneridae</taxon>
        <taxon>Pentapetalae</taxon>
        <taxon>asterids</taxon>
        <taxon>Ericales</taxon>
        <taxon>Theaceae</taxon>
        <taxon>Camellia</taxon>
    </lineage>
</organism>
<gene>
    <name evidence="1" type="ORF">LOK49_LG09G00450</name>
</gene>
<accession>A0ACC0GLQ5</accession>
<evidence type="ECO:0000313" key="1">
    <source>
        <dbReference type="EMBL" id="KAI8001402.1"/>
    </source>
</evidence>